<dbReference type="Proteomes" id="UP000471381">
    <property type="component" value="Unassembled WGS sequence"/>
</dbReference>
<dbReference type="PROSITE" id="PS50045">
    <property type="entry name" value="SIGMA54_INTERACT_4"/>
    <property type="match status" value="1"/>
</dbReference>
<dbReference type="CDD" id="cd00009">
    <property type="entry name" value="AAA"/>
    <property type="match status" value="1"/>
</dbReference>
<evidence type="ECO:0000256" key="3">
    <source>
        <dbReference type="ARBA" id="ARBA00023015"/>
    </source>
</evidence>
<keyword evidence="1" id="KW-0547">Nucleotide-binding</keyword>
<dbReference type="Pfam" id="PF25601">
    <property type="entry name" value="AAA_lid_14"/>
    <property type="match status" value="1"/>
</dbReference>
<gene>
    <name evidence="6" type="ORF">GTQ48_06565</name>
</gene>
<dbReference type="EMBL" id="JAAAWO010000003">
    <property type="protein sequence ID" value="NDW15180.1"/>
    <property type="molecule type" value="Genomic_DNA"/>
</dbReference>
<name>A0A6N9TDE7_9ALTE</name>
<evidence type="ECO:0000259" key="5">
    <source>
        <dbReference type="PROSITE" id="PS50045"/>
    </source>
</evidence>
<evidence type="ECO:0000313" key="7">
    <source>
        <dbReference type="Proteomes" id="UP000471381"/>
    </source>
</evidence>
<dbReference type="PANTHER" id="PTHR32071">
    <property type="entry name" value="TRANSCRIPTIONAL REGULATORY PROTEIN"/>
    <property type="match status" value="1"/>
</dbReference>
<evidence type="ECO:0000256" key="4">
    <source>
        <dbReference type="ARBA" id="ARBA00023163"/>
    </source>
</evidence>
<evidence type="ECO:0000313" key="6">
    <source>
        <dbReference type="EMBL" id="NDW15180.1"/>
    </source>
</evidence>
<dbReference type="FunFam" id="3.40.50.300:FF:000006">
    <property type="entry name" value="DNA-binding transcriptional regulator NtrC"/>
    <property type="match status" value="1"/>
</dbReference>
<accession>A0A6N9TDE7</accession>
<dbReference type="Gene3D" id="3.40.50.10770">
    <property type="entry name" value="Hypothetical protein VC1899 like domain (Restriction endonuclease-like)"/>
    <property type="match status" value="1"/>
</dbReference>
<dbReference type="PROSITE" id="PS00676">
    <property type="entry name" value="SIGMA54_INTERACT_2"/>
    <property type="match status" value="1"/>
</dbReference>
<reference evidence="6 7" key="1">
    <citation type="submission" date="2020-01" db="EMBL/GenBank/DDBJ databases">
        <title>Genomes of bacteria type strains.</title>
        <authorList>
            <person name="Chen J."/>
            <person name="Zhu S."/>
            <person name="Yang J."/>
        </authorList>
    </citation>
    <scope>NUCLEOTIDE SEQUENCE [LARGE SCALE GENOMIC DNA]</scope>
    <source>
        <strain evidence="6 7">LMG 24078</strain>
    </source>
</reference>
<dbReference type="SUPFAM" id="SSF52540">
    <property type="entry name" value="P-loop containing nucleoside triphosphate hydrolases"/>
    <property type="match status" value="1"/>
</dbReference>
<dbReference type="GO" id="GO:0006355">
    <property type="term" value="P:regulation of DNA-templated transcription"/>
    <property type="evidence" value="ECO:0007669"/>
    <property type="project" value="InterPro"/>
</dbReference>
<keyword evidence="4" id="KW-0804">Transcription</keyword>
<comment type="caution">
    <text evidence="6">The sequence shown here is derived from an EMBL/GenBank/DDBJ whole genome shotgun (WGS) entry which is preliminary data.</text>
</comment>
<dbReference type="GO" id="GO:0005524">
    <property type="term" value="F:ATP binding"/>
    <property type="evidence" value="ECO:0007669"/>
    <property type="project" value="UniProtKB-KW"/>
</dbReference>
<dbReference type="InterPro" id="IPR027417">
    <property type="entry name" value="P-loop_NTPase"/>
</dbReference>
<dbReference type="Pfam" id="PF02954">
    <property type="entry name" value="HTH_8"/>
    <property type="match status" value="1"/>
</dbReference>
<dbReference type="SMART" id="SM00382">
    <property type="entry name" value="AAA"/>
    <property type="match status" value="1"/>
</dbReference>
<organism evidence="6 7">
    <name type="scientific">Alteromonas genovensis</name>
    <dbReference type="NCBI Taxonomy" id="471225"/>
    <lineage>
        <taxon>Bacteria</taxon>
        <taxon>Pseudomonadati</taxon>
        <taxon>Pseudomonadota</taxon>
        <taxon>Gammaproteobacteria</taxon>
        <taxon>Alteromonadales</taxon>
        <taxon>Alteromonadaceae</taxon>
        <taxon>Alteromonas/Salinimonas group</taxon>
        <taxon>Alteromonas</taxon>
    </lineage>
</organism>
<dbReference type="InterPro" id="IPR002197">
    <property type="entry name" value="HTH_Fis"/>
</dbReference>
<dbReference type="InterPro" id="IPR003593">
    <property type="entry name" value="AAA+_ATPase"/>
</dbReference>
<protein>
    <submittedName>
        <fullName evidence="6">AAA domain-containing protein</fullName>
    </submittedName>
</protein>
<keyword evidence="2" id="KW-0067">ATP-binding</keyword>
<dbReference type="Gene3D" id="3.40.50.300">
    <property type="entry name" value="P-loop containing nucleotide triphosphate hydrolases"/>
    <property type="match status" value="1"/>
</dbReference>
<dbReference type="AlphaFoldDB" id="A0A6N9TDE7"/>
<keyword evidence="3" id="KW-0805">Transcription regulation</keyword>
<keyword evidence="7" id="KW-1185">Reference proteome</keyword>
<dbReference type="InterPro" id="IPR002078">
    <property type="entry name" value="Sigma_54_int"/>
</dbReference>
<dbReference type="GO" id="GO:0043565">
    <property type="term" value="F:sequence-specific DNA binding"/>
    <property type="evidence" value="ECO:0007669"/>
    <property type="project" value="InterPro"/>
</dbReference>
<dbReference type="InterPro" id="IPR058031">
    <property type="entry name" value="AAA_lid_NorR"/>
</dbReference>
<sequence length="501" mass="55564">MTTLYTWIGNTDIENMQQNEHAAISTIALQNPKPFDRIFIFANAWEKDWKPYEKWLVKQLKEAGRPNDNVAIFKANIAGPTDYPTIIRETEKWISKLSEESEELYINITSGTPAMSVASVLVGKGKHNTHFIQSRRDNTIENVDVPVDFGVAYAKSAAKSIANKAVKAPSSHKLFETIVAESQAMKDVISKAKRVAESDLELPALVLGETGTGKEVIANAIHAASPRASKTLKTVNCGALPESLVDSILFGHVKGAFTGANSEHKGLFEQASGGTLFLDEVGELTPSVQVKLLRALQEGEITRVGDNKTISVDVRIIAATHRDLLQLVEKGDFREDLFYRLAVGLLHIPALRERHEDIEPLVLELVDELNQAANKYPGYKSKNISEKGVKFIKSQPWHGNIRELWNTINRAFLWSDAETITDVDIKNALIVRAPVSDESEIFLSLGQQVDINNLVEKYKKKYVKAAMKAAGNNKTKAAKMIGLNSQQVITKWIEALDIEIE</sequence>
<proteinExistence type="predicted"/>
<dbReference type="Gene3D" id="1.10.8.60">
    <property type="match status" value="1"/>
</dbReference>
<dbReference type="InterPro" id="IPR025943">
    <property type="entry name" value="Sigma_54_int_dom_ATP-bd_2"/>
</dbReference>
<evidence type="ECO:0000256" key="1">
    <source>
        <dbReference type="ARBA" id="ARBA00022741"/>
    </source>
</evidence>
<feature type="domain" description="Sigma-54 factor interaction" evidence="5">
    <location>
        <begin position="178"/>
        <end position="413"/>
    </location>
</feature>
<evidence type="ECO:0000256" key="2">
    <source>
        <dbReference type="ARBA" id="ARBA00022840"/>
    </source>
</evidence>
<dbReference type="Pfam" id="PF00158">
    <property type="entry name" value="Sigma54_activat"/>
    <property type="match status" value="1"/>
</dbReference>